<evidence type="ECO:0000313" key="3">
    <source>
        <dbReference type="Proteomes" id="UP000625210"/>
    </source>
</evidence>
<keyword evidence="1" id="KW-1133">Transmembrane helix</keyword>
<proteinExistence type="predicted"/>
<gene>
    <name evidence="2" type="ORF">GCM10011571_16960</name>
</gene>
<reference evidence="2" key="1">
    <citation type="journal article" date="2014" name="Int. J. Syst. Evol. Microbiol.">
        <title>Complete genome sequence of Corynebacterium casei LMG S-19264T (=DSM 44701T), isolated from a smear-ripened cheese.</title>
        <authorList>
            <consortium name="US DOE Joint Genome Institute (JGI-PGF)"/>
            <person name="Walter F."/>
            <person name="Albersmeier A."/>
            <person name="Kalinowski J."/>
            <person name="Ruckert C."/>
        </authorList>
    </citation>
    <scope>NUCLEOTIDE SEQUENCE</scope>
    <source>
        <strain evidence="2">CGMCC 1.15179</strain>
    </source>
</reference>
<organism evidence="2 3">
    <name type="scientific">Marinithermofilum abyssi</name>
    <dbReference type="NCBI Taxonomy" id="1571185"/>
    <lineage>
        <taxon>Bacteria</taxon>
        <taxon>Bacillati</taxon>
        <taxon>Bacillota</taxon>
        <taxon>Bacilli</taxon>
        <taxon>Bacillales</taxon>
        <taxon>Thermoactinomycetaceae</taxon>
        <taxon>Marinithermofilum</taxon>
    </lineage>
</organism>
<protein>
    <recommendedName>
        <fullName evidence="4">DNase/tRNase domain of colicin-like bacteriocin</fullName>
    </recommendedName>
</protein>
<keyword evidence="1" id="KW-0812">Transmembrane</keyword>
<comment type="caution">
    <text evidence="2">The sequence shown here is derived from an EMBL/GenBank/DDBJ whole genome shotgun (WGS) entry which is preliminary data.</text>
</comment>
<evidence type="ECO:0000313" key="2">
    <source>
        <dbReference type="EMBL" id="GGE15956.1"/>
    </source>
</evidence>
<name>A0A8J2YDB4_9BACL</name>
<keyword evidence="3" id="KW-1185">Reference proteome</keyword>
<reference evidence="2" key="2">
    <citation type="submission" date="2020-09" db="EMBL/GenBank/DDBJ databases">
        <authorList>
            <person name="Sun Q."/>
            <person name="Zhou Y."/>
        </authorList>
    </citation>
    <scope>NUCLEOTIDE SEQUENCE</scope>
    <source>
        <strain evidence="2">CGMCC 1.15179</strain>
    </source>
</reference>
<dbReference type="Pfam" id="PF14414">
    <property type="entry name" value="WHH"/>
    <property type="match status" value="1"/>
</dbReference>
<feature type="transmembrane region" description="Helical" evidence="1">
    <location>
        <begin position="78"/>
        <end position="95"/>
    </location>
</feature>
<evidence type="ECO:0000256" key="1">
    <source>
        <dbReference type="SAM" id="Phobius"/>
    </source>
</evidence>
<accession>A0A8J2YDB4</accession>
<sequence length="374" mass="42366">MDGAPPVDIATDAIYGGIAGLISLGVFATTARVLGIFASSSSWLGRWFPRFTAGSTGGASDEASFQWLRKGEVNWKQVLFVGALAGLLSFGFGNFTDHGKKLVSLLPKGIQEIGQHAVVSADGPSGKFVSFIKGGATKQYPKVVIDERAGQTFTKEVNGEIRWRYINWKGKERTLYNGKYAGQFYRAEVNGETIRVPFDDNGFPKFEQWKAIDLKLDKELWFAKDKEQFVVLNKDVYLQMTKDEDLIRKIDEGFLEVIQKGVGDKNYPGYRKLGRFLKENPDLQRYIKPEERDLLEKGLGSEELYNRIISDEQILDKFRKANYKWIQSGEDPVGYTWHHHQDRGKMLLVKSRVHGYVKHVGGREIWGGGNERRN</sequence>
<dbReference type="InterPro" id="IPR032869">
    <property type="entry name" value="WHH_dom_containing"/>
</dbReference>
<dbReference type="AlphaFoldDB" id="A0A8J2YDB4"/>
<keyword evidence="1" id="KW-0472">Membrane</keyword>
<dbReference type="EMBL" id="BMHQ01000005">
    <property type="protein sequence ID" value="GGE15956.1"/>
    <property type="molecule type" value="Genomic_DNA"/>
</dbReference>
<feature type="transmembrane region" description="Helical" evidence="1">
    <location>
        <begin position="13"/>
        <end position="38"/>
    </location>
</feature>
<evidence type="ECO:0008006" key="4">
    <source>
        <dbReference type="Google" id="ProtNLM"/>
    </source>
</evidence>
<dbReference type="Proteomes" id="UP000625210">
    <property type="component" value="Unassembled WGS sequence"/>
</dbReference>